<name>A0A0B2BYE7_9SPHN</name>
<organism evidence="3 4">
    <name type="scientific">Croceibacterium mercuriale</name>
    <dbReference type="NCBI Taxonomy" id="1572751"/>
    <lineage>
        <taxon>Bacteria</taxon>
        <taxon>Pseudomonadati</taxon>
        <taxon>Pseudomonadota</taxon>
        <taxon>Alphaproteobacteria</taxon>
        <taxon>Sphingomonadales</taxon>
        <taxon>Erythrobacteraceae</taxon>
        <taxon>Croceibacterium</taxon>
    </lineage>
</organism>
<protein>
    <recommendedName>
        <fullName evidence="5">Energy transducer TonB</fullName>
    </recommendedName>
</protein>
<dbReference type="EMBL" id="JTDN01000001">
    <property type="protein sequence ID" value="KHL26623.1"/>
    <property type="molecule type" value="Genomic_DNA"/>
</dbReference>
<accession>A0A0B2BYE7</accession>
<evidence type="ECO:0000256" key="1">
    <source>
        <dbReference type="SAM" id="MobiDB-lite"/>
    </source>
</evidence>
<feature type="compositionally biased region" description="Pro residues" evidence="1">
    <location>
        <begin position="113"/>
        <end position="129"/>
    </location>
</feature>
<gene>
    <name evidence="3" type="ORF">PK98_00830</name>
</gene>
<keyword evidence="2" id="KW-1133">Transmembrane helix</keyword>
<evidence type="ECO:0000313" key="4">
    <source>
        <dbReference type="Proteomes" id="UP000030988"/>
    </source>
</evidence>
<dbReference type="STRING" id="1572751.PK98_00830"/>
<feature type="region of interest" description="Disordered" evidence="1">
    <location>
        <begin position="57"/>
        <end position="160"/>
    </location>
</feature>
<reference evidence="3 4" key="1">
    <citation type="submission" date="2014-11" db="EMBL/GenBank/DDBJ databases">
        <title>Draft genome sequence of Kirrobacter mercurialis.</title>
        <authorList>
            <person name="Coil D.A."/>
            <person name="Eisen J.A."/>
        </authorList>
    </citation>
    <scope>NUCLEOTIDE SEQUENCE [LARGE SCALE GENOMIC DNA]</scope>
    <source>
        <strain evidence="3 4">Coronado</strain>
    </source>
</reference>
<keyword evidence="2" id="KW-0472">Membrane</keyword>
<evidence type="ECO:0000313" key="3">
    <source>
        <dbReference type="EMBL" id="KHL26623.1"/>
    </source>
</evidence>
<sequence length="259" mass="27242">MIARLRQRLGDRAIGIAVAVGIEVLLLLILLTLGTGITRPGEPDGPAITAFDVAPAAPPVEEESEATTAAEPVPEPAETQPTQQEQPPAPRPTVADVPAPPPPALVLPRPATIRPPTPATAPPAPPRRPPAAQGPVYGPPAPPAGAGVPGDTERVGSAPNGEPMYAARWYREPTDNELAGYLSTATGPGYGLIACKVVTGYRVEECTGISEQPQGSNLLRAVLAASWQFRVRPPRIGGKEQFGEWVRIQITYSNRQVPR</sequence>
<keyword evidence="2" id="KW-0812">Transmembrane</keyword>
<evidence type="ECO:0000256" key="2">
    <source>
        <dbReference type="SAM" id="Phobius"/>
    </source>
</evidence>
<feature type="compositionally biased region" description="Low complexity" evidence="1">
    <location>
        <begin position="66"/>
        <end position="97"/>
    </location>
</feature>
<feature type="transmembrane region" description="Helical" evidence="2">
    <location>
        <begin position="12"/>
        <end position="33"/>
    </location>
</feature>
<evidence type="ECO:0008006" key="5">
    <source>
        <dbReference type="Google" id="ProtNLM"/>
    </source>
</evidence>
<keyword evidence="4" id="KW-1185">Reference proteome</keyword>
<comment type="caution">
    <text evidence="3">The sequence shown here is derived from an EMBL/GenBank/DDBJ whole genome shotgun (WGS) entry which is preliminary data.</text>
</comment>
<dbReference type="Proteomes" id="UP000030988">
    <property type="component" value="Unassembled WGS sequence"/>
</dbReference>
<dbReference type="AlphaFoldDB" id="A0A0B2BYE7"/>
<proteinExistence type="predicted"/>